<evidence type="ECO:0000313" key="1">
    <source>
        <dbReference type="EMBL" id="GGA20709.1"/>
    </source>
</evidence>
<evidence type="ECO:0000313" key="2">
    <source>
        <dbReference type="Proteomes" id="UP000609323"/>
    </source>
</evidence>
<accession>A0ABQ1FL50</accession>
<gene>
    <name evidence="1" type="ORF">GCM10010917_01760</name>
</gene>
<reference evidence="2" key="1">
    <citation type="journal article" date="2019" name="Int. J. Syst. Evol. Microbiol.">
        <title>The Global Catalogue of Microorganisms (GCM) 10K type strain sequencing project: providing services to taxonomists for standard genome sequencing and annotation.</title>
        <authorList>
            <consortium name="The Broad Institute Genomics Platform"/>
            <consortium name="The Broad Institute Genome Sequencing Center for Infectious Disease"/>
            <person name="Wu L."/>
            <person name="Ma J."/>
        </authorList>
    </citation>
    <scope>NUCLEOTIDE SEQUENCE [LARGE SCALE GENOMIC DNA]</scope>
    <source>
        <strain evidence="2">CGMCC 1.15044</strain>
    </source>
</reference>
<name>A0ABQ1FL50_9BACL</name>
<sequence length="72" mass="8542">MSDETNAPLLDVKVKDTYNYMISCSKIRPNLPNCLHYRRLGPSYRDKPLLPPRQVWGNEKMEIQIANRFYEL</sequence>
<keyword evidence="2" id="KW-1185">Reference proteome</keyword>
<protein>
    <submittedName>
        <fullName evidence="1">Uncharacterized protein</fullName>
    </submittedName>
</protein>
<comment type="caution">
    <text evidence="1">The sequence shown here is derived from an EMBL/GenBank/DDBJ whole genome shotgun (WGS) entry which is preliminary data.</text>
</comment>
<dbReference type="Proteomes" id="UP000609323">
    <property type="component" value="Unassembled WGS sequence"/>
</dbReference>
<dbReference type="EMBL" id="BMHF01000001">
    <property type="protein sequence ID" value="GGA20709.1"/>
    <property type="molecule type" value="Genomic_DNA"/>
</dbReference>
<organism evidence="1 2">
    <name type="scientific">Paenibacillus physcomitrellae</name>
    <dbReference type="NCBI Taxonomy" id="1619311"/>
    <lineage>
        <taxon>Bacteria</taxon>
        <taxon>Bacillati</taxon>
        <taxon>Bacillota</taxon>
        <taxon>Bacilli</taxon>
        <taxon>Bacillales</taxon>
        <taxon>Paenibacillaceae</taxon>
        <taxon>Paenibacillus</taxon>
    </lineage>
</organism>
<proteinExistence type="predicted"/>